<accession>A0A3M2KVJ6</accession>
<sequence length="106" mass="12019">MSPSGDITRLTIAPRAMKEWSADRLAATIVRCQLAARANIRRQVDDVVMKSDPGFVQHWREMRGIDDSEPQPKETMSEAEVQAADDAYFEYRNRNGWSAPEPPATR</sequence>
<protein>
    <submittedName>
        <fullName evidence="1">Uncharacterized protein</fullName>
    </submittedName>
</protein>
<gene>
    <name evidence="1" type="ORF">EBN03_30070</name>
</gene>
<name>A0A3M2KVJ6_9NOCA</name>
<keyword evidence="2" id="KW-1185">Reference proteome</keyword>
<reference evidence="1 2" key="1">
    <citation type="submission" date="2018-10" db="EMBL/GenBank/DDBJ databases">
        <title>Isolation from cow dung.</title>
        <authorList>
            <person name="Ling L."/>
        </authorList>
    </citation>
    <scope>NUCLEOTIDE SEQUENCE [LARGE SCALE GENOMIC DNA]</scope>
    <source>
        <strain evidence="1 2">NEAU-LL90</strain>
    </source>
</reference>
<dbReference type="EMBL" id="RFFH01000021">
    <property type="protein sequence ID" value="RMI28470.1"/>
    <property type="molecule type" value="Genomic_DNA"/>
</dbReference>
<dbReference type="Proteomes" id="UP000279275">
    <property type="component" value="Unassembled WGS sequence"/>
</dbReference>
<organism evidence="1 2">
    <name type="scientific">Nocardia stercoris</name>
    <dbReference type="NCBI Taxonomy" id="2483361"/>
    <lineage>
        <taxon>Bacteria</taxon>
        <taxon>Bacillati</taxon>
        <taxon>Actinomycetota</taxon>
        <taxon>Actinomycetes</taxon>
        <taxon>Mycobacteriales</taxon>
        <taxon>Nocardiaceae</taxon>
        <taxon>Nocardia</taxon>
    </lineage>
</organism>
<evidence type="ECO:0000313" key="2">
    <source>
        <dbReference type="Proteomes" id="UP000279275"/>
    </source>
</evidence>
<dbReference type="AlphaFoldDB" id="A0A3M2KVJ6"/>
<comment type="caution">
    <text evidence="1">The sequence shown here is derived from an EMBL/GenBank/DDBJ whole genome shotgun (WGS) entry which is preliminary data.</text>
</comment>
<proteinExistence type="predicted"/>
<evidence type="ECO:0000313" key="1">
    <source>
        <dbReference type="EMBL" id="RMI28470.1"/>
    </source>
</evidence>